<dbReference type="AlphaFoldDB" id="E7QMI7"/>
<proteinExistence type="predicted"/>
<dbReference type="Proteomes" id="UP000003751">
    <property type="component" value="Unassembled WGS sequence"/>
</dbReference>
<dbReference type="STRING" id="797209.GCA_000376445_04017"/>
<name>E7QMI7_HALPU</name>
<sequence>MDEDQLLETTDEDRLRELIRDELTSIEDEREESGPSLSRRGTLATLGVAGASAMGLLGSAGTATAATSEDVGTANNPVSNVYTQNLFTPQLNDGVFVVGEGGYDTIQEAHDALPAKGGGVVLVTETYDRTNSLLPKKEPRLTGSGRCCRFSASVR</sequence>
<accession>E7QMI7</accession>
<dbReference type="RefSeq" id="WP_007975801.1">
    <property type="nucleotide sequence ID" value="NZ_AEMG01000001.1"/>
</dbReference>
<dbReference type="InterPro" id="IPR006311">
    <property type="entry name" value="TAT_signal"/>
</dbReference>
<organism evidence="2 3">
    <name type="scientific">Haladaptatus paucihalophilus DX253</name>
    <dbReference type="NCBI Taxonomy" id="797209"/>
    <lineage>
        <taxon>Archaea</taxon>
        <taxon>Methanobacteriati</taxon>
        <taxon>Methanobacteriota</taxon>
        <taxon>Stenosarchaea group</taxon>
        <taxon>Halobacteria</taxon>
        <taxon>Halobacteriales</taxon>
        <taxon>Haladaptataceae</taxon>
        <taxon>Haladaptatus</taxon>
    </lineage>
</organism>
<protein>
    <submittedName>
        <fullName evidence="2">Uncharacterized protein</fullName>
    </submittedName>
</protein>
<reference evidence="2 3" key="1">
    <citation type="journal article" date="2014" name="ISME J.">
        <title>Trehalose/2-sulfotrehalose biosynthesis and glycine-betaine uptake are widely spread mechanisms for osmoadaptation in the Halobacteriales.</title>
        <authorList>
            <person name="Youssef N.H."/>
            <person name="Savage-Ashlock K.N."/>
            <person name="McCully A.L."/>
            <person name="Luedtke B."/>
            <person name="Shaw E.I."/>
            <person name="Hoff W.D."/>
            <person name="Elshahed M.S."/>
        </authorList>
    </citation>
    <scope>NUCLEOTIDE SEQUENCE [LARGE SCALE GENOMIC DNA]</scope>
    <source>
        <strain evidence="2 3">DX253</strain>
    </source>
</reference>
<evidence type="ECO:0000313" key="2">
    <source>
        <dbReference type="EMBL" id="EFW94171.1"/>
    </source>
</evidence>
<evidence type="ECO:0000313" key="3">
    <source>
        <dbReference type="Proteomes" id="UP000003751"/>
    </source>
</evidence>
<gene>
    <name evidence="2" type="ORF">ZOD2009_00015</name>
</gene>
<dbReference type="PROSITE" id="PS51318">
    <property type="entry name" value="TAT"/>
    <property type="match status" value="1"/>
</dbReference>
<feature type="region of interest" description="Disordered" evidence="1">
    <location>
        <begin position="18"/>
        <end position="40"/>
    </location>
</feature>
<evidence type="ECO:0000256" key="1">
    <source>
        <dbReference type="SAM" id="MobiDB-lite"/>
    </source>
</evidence>
<dbReference type="PATRIC" id="fig|797209.4.peg.2"/>
<dbReference type="EMBL" id="AEMG01000001">
    <property type="protein sequence ID" value="EFW94171.1"/>
    <property type="molecule type" value="Genomic_DNA"/>
</dbReference>
<comment type="caution">
    <text evidence="2">The sequence shown here is derived from an EMBL/GenBank/DDBJ whole genome shotgun (WGS) entry which is preliminary data.</text>
</comment>